<dbReference type="InterPro" id="IPR037208">
    <property type="entry name" value="Spo0E-like_sf"/>
</dbReference>
<dbReference type="Pfam" id="PF09388">
    <property type="entry name" value="SpoOE-like"/>
    <property type="match status" value="1"/>
</dbReference>
<accession>A0ABR9B2Y5</accession>
<dbReference type="InterPro" id="IPR018540">
    <property type="entry name" value="Spo0E-like"/>
</dbReference>
<proteinExistence type="predicted"/>
<dbReference type="RefSeq" id="WP_036605142.1">
    <property type="nucleotide sequence ID" value="NZ_JACYTN010000023.1"/>
</dbReference>
<dbReference type="InterPro" id="IPR036638">
    <property type="entry name" value="HLH_DNA-bd_sf"/>
</dbReference>
<gene>
    <name evidence="1" type="ORF">IFO66_19625</name>
</gene>
<name>A0ABR9B2Y5_9BACL</name>
<protein>
    <submittedName>
        <fullName evidence="1">Aspartyl-phosphate phosphatase Spo0E family protein</fullName>
    </submittedName>
</protein>
<comment type="caution">
    <text evidence="1">The sequence shown here is derived from an EMBL/GenBank/DDBJ whole genome shotgun (WGS) entry which is preliminary data.</text>
</comment>
<keyword evidence="2" id="KW-1185">Reference proteome</keyword>
<reference evidence="1 2" key="1">
    <citation type="submission" date="2020-09" db="EMBL/GenBank/DDBJ databases">
        <title>Paenibacillus sp. CAU 1523 isolated from sand of Haeundae Beach.</title>
        <authorList>
            <person name="Kim W."/>
        </authorList>
    </citation>
    <scope>NUCLEOTIDE SEQUENCE [LARGE SCALE GENOMIC DNA]</scope>
    <source>
        <strain evidence="1 2">CAU 1523</strain>
    </source>
</reference>
<evidence type="ECO:0000313" key="2">
    <source>
        <dbReference type="Proteomes" id="UP000634529"/>
    </source>
</evidence>
<organism evidence="1 2">
    <name type="scientific">Paenibacillus arenosi</name>
    <dbReference type="NCBI Taxonomy" id="2774142"/>
    <lineage>
        <taxon>Bacteria</taxon>
        <taxon>Bacillati</taxon>
        <taxon>Bacillota</taxon>
        <taxon>Bacilli</taxon>
        <taxon>Bacillales</taxon>
        <taxon>Paenibacillaceae</taxon>
        <taxon>Paenibacillus</taxon>
    </lineage>
</organism>
<dbReference type="Gene3D" id="4.10.280.10">
    <property type="entry name" value="Helix-loop-helix DNA-binding domain"/>
    <property type="match status" value="1"/>
</dbReference>
<dbReference type="SUPFAM" id="SSF140500">
    <property type="entry name" value="BAS1536-like"/>
    <property type="match status" value="1"/>
</dbReference>
<dbReference type="Proteomes" id="UP000634529">
    <property type="component" value="Unassembled WGS sequence"/>
</dbReference>
<evidence type="ECO:0000313" key="1">
    <source>
        <dbReference type="EMBL" id="MBD8500501.1"/>
    </source>
</evidence>
<dbReference type="EMBL" id="JACYTN010000023">
    <property type="protein sequence ID" value="MBD8500501.1"/>
    <property type="molecule type" value="Genomic_DNA"/>
</dbReference>
<sequence>MKCSLLKQLDELREKLCEVALHCEVLTDPRVLRISEETDQVIVRYYQHQREHKQTVVQT</sequence>